<dbReference type="InterPro" id="IPR008972">
    <property type="entry name" value="Cupredoxin"/>
</dbReference>
<comment type="function">
    <text evidence="5">Transfers electrons from cytochrome c551 to cytochrome oxidase.</text>
</comment>
<evidence type="ECO:0000313" key="8">
    <source>
        <dbReference type="Proteomes" id="UP001501083"/>
    </source>
</evidence>
<proteinExistence type="predicted"/>
<comment type="subcellular location">
    <subcellularLocation>
        <location evidence="5">Periplasm</location>
    </subcellularLocation>
</comment>
<evidence type="ECO:0000256" key="1">
    <source>
        <dbReference type="ARBA" id="ARBA00022448"/>
    </source>
</evidence>
<reference evidence="8" key="1">
    <citation type="journal article" date="2019" name="Int. J. Syst. Evol. Microbiol.">
        <title>The Global Catalogue of Microorganisms (GCM) 10K type strain sequencing project: providing services to taxonomists for standard genome sequencing and annotation.</title>
        <authorList>
            <consortium name="The Broad Institute Genomics Platform"/>
            <consortium name="The Broad Institute Genome Sequencing Center for Infectious Disease"/>
            <person name="Wu L."/>
            <person name="Ma J."/>
        </authorList>
    </citation>
    <scope>NUCLEOTIDE SEQUENCE [LARGE SCALE GENOMIC DNA]</scope>
    <source>
        <strain evidence="8">JCM 19212</strain>
    </source>
</reference>
<evidence type="ECO:0000259" key="6">
    <source>
        <dbReference type="Pfam" id="PF00127"/>
    </source>
</evidence>
<dbReference type="CDD" id="cd13922">
    <property type="entry name" value="Azurin"/>
    <property type="match status" value="1"/>
</dbReference>
<dbReference type="Proteomes" id="UP001501083">
    <property type="component" value="Unassembled WGS sequence"/>
</dbReference>
<keyword evidence="8" id="KW-1185">Reference proteome</keyword>
<comment type="caution">
    <text evidence="7">The sequence shown here is derived from an EMBL/GenBank/DDBJ whole genome shotgun (WGS) entry which is preliminary data.</text>
</comment>
<dbReference type="Gene3D" id="2.60.40.420">
    <property type="entry name" value="Cupredoxins - blue copper proteins"/>
    <property type="match status" value="1"/>
</dbReference>
<evidence type="ECO:0000256" key="3">
    <source>
        <dbReference type="ARBA" id="ARBA00022982"/>
    </source>
</evidence>
<sequence>MIDPETTASQATRRVAPRPVSMKHPGAVVKKYPVPFVFIALFGAAGLAHANGCTVPLKSNDAMNYDRTEATVSASCATITLELVHAGKMPAAAMGHNVVITAAADREGVARDAIKAGAANHYAPKNDARVIAATTVIGGGGKTSVTFPGNKLTPGADYTFFCSFPGHAMLMKGKLVVTK</sequence>
<dbReference type="PROSITE" id="PS00196">
    <property type="entry name" value="COPPER_BLUE"/>
    <property type="match status" value="1"/>
</dbReference>
<dbReference type="PANTHER" id="PTHR38439:SF2">
    <property type="entry name" value="OUTER MEMBRANE PROTEIN H.8"/>
    <property type="match status" value="1"/>
</dbReference>
<keyword evidence="1 5" id="KW-0813">Transport</keyword>
<dbReference type="PANTHER" id="PTHR38439">
    <property type="entry name" value="AURACYANIN-B"/>
    <property type="match status" value="1"/>
</dbReference>
<dbReference type="EMBL" id="BAABKY010000002">
    <property type="protein sequence ID" value="GAA5074032.1"/>
    <property type="molecule type" value="Genomic_DNA"/>
</dbReference>
<dbReference type="SUPFAM" id="SSF49503">
    <property type="entry name" value="Cupredoxins"/>
    <property type="match status" value="1"/>
</dbReference>
<keyword evidence="4 5" id="KW-0186">Copper</keyword>
<protein>
    <recommendedName>
        <fullName evidence="5">Azurin</fullName>
    </recommendedName>
</protein>
<evidence type="ECO:0000256" key="2">
    <source>
        <dbReference type="ARBA" id="ARBA00022723"/>
    </source>
</evidence>
<evidence type="ECO:0000256" key="4">
    <source>
        <dbReference type="ARBA" id="ARBA00023008"/>
    </source>
</evidence>
<keyword evidence="3 5" id="KW-0249">Electron transport</keyword>
<evidence type="ECO:0000313" key="7">
    <source>
        <dbReference type="EMBL" id="GAA5074032.1"/>
    </source>
</evidence>
<dbReference type="InterPro" id="IPR028871">
    <property type="entry name" value="BlueCu_1_BS"/>
</dbReference>
<organism evidence="7 8">
    <name type="scientific">Lysobacter panacisoli</name>
    <dbReference type="NCBI Taxonomy" id="1255263"/>
    <lineage>
        <taxon>Bacteria</taxon>
        <taxon>Pseudomonadati</taxon>
        <taxon>Pseudomonadota</taxon>
        <taxon>Gammaproteobacteria</taxon>
        <taxon>Lysobacterales</taxon>
        <taxon>Lysobacteraceae</taxon>
        <taxon>Lysobacter</taxon>
    </lineage>
</organism>
<name>A0ABP9LDI7_9GAMM</name>
<gene>
    <name evidence="7" type="primary">azu_2</name>
    <name evidence="7" type="ORF">GCM10025759_15810</name>
</gene>
<keyword evidence="2 5" id="KW-0479">Metal-binding</keyword>
<dbReference type="Pfam" id="PF00127">
    <property type="entry name" value="Copper-bind"/>
    <property type="match status" value="1"/>
</dbReference>
<dbReference type="InterPro" id="IPR050845">
    <property type="entry name" value="Cu-binding_ET"/>
</dbReference>
<dbReference type="NCBIfam" id="TIGR02695">
    <property type="entry name" value="azurin"/>
    <property type="match status" value="1"/>
</dbReference>
<keyword evidence="5" id="KW-0574">Periplasm</keyword>
<dbReference type="InterPro" id="IPR014068">
    <property type="entry name" value="Azurin"/>
</dbReference>
<feature type="domain" description="Blue (type 1) copper" evidence="6">
    <location>
        <begin position="53"/>
        <end position="177"/>
    </location>
</feature>
<accession>A0ABP9LDI7</accession>
<dbReference type="InterPro" id="IPR000923">
    <property type="entry name" value="BlueCu_1"/>
</dbReference>
<evidence type="ECO:0000256" key="5">
    <source>
        <dbReference type="RuleBase" id="RU363017"/>
    </source>
</evidence>